<protein>
    <recommendedName>
        <fullName evidence="4">Knottin scorpion toxin-like domain-containing protein</fullName>
    </recommendedName>
</protein>
<organism evidence="2 3">
    <name type="scientific">Brassica rapa subsp. trilocularis</name>
    <dbReference type="NCBI Taxonomy" id="1813537"/>
    <lineage>
        <taxon>Eukaryota</taxon>
        <taxon>Viridiplantae</taxon>
        <taxon>Streptophyta</taxon>
        <taxon>Embryophyta</taxon>
        <taxon>Tracheophyta</taxon>
        <taxon>Spermatophyta</taxon>
        <taxon>Magnoliopsida</taxon>
        <taxon>eudicotyledons</taxon>
        <taxon>Gunneridae</taxon>
        <taxon>Pentapetalae</taxon>
        <taxon>rosids</taxon>
        <taxon>malvids</taxon>
        <taxon>Brassicales</taxon>
        <taxon>Brassicaceae</taxon>
        <taxon>Brassiceae</taxon>
        <taxon>Brassica</taxon>
    </lineage>
</organism>
<dbReference type="Proteomes" id="UP000823674">
    <property type="component" value="Chromosome A04"/>
</dbReference>
<gene>
    <name evidence="2" type="primary">A04p038470.1_BraROA</name>
    <name evidence="2" type="ORF">IGI04_017044</name>
</gene>
<name>A0ABQ7MUQ7_BRACM</name>
<comment type="caution">
    <text evidence="2">The sequence shown here is derived from an EMBL/GenBank/DDBJ whole genome shotgun (WGS) entry which is preliminary data.</text>
</comment>
<sequence>MAITKKTLITFVFTILFFGSSVLCRTPDSAVTPASVASAVTPDNGYGELNTDIYFTVMSPCNWRYPHGEAMCNDYCKRNKTYSGHCDAHGRCCCVI</sequence>
<feature type="signal peptide" evidence="1">
    <location>
        <begin position="1"/>
        <end position="24"/>
    </location>
</feature>
<feature type="chain" id="PRO_5046064390" description="Knottin scorpion toxin-like domain-containing protein" evidence="1">
    <location>
        <begin position="25"/>
        <end position="96"/>
    </location>
</feature>
<accession>A0ABQ7MUQ7</accession>
<evidence type="ECO:0000256" key="1">
    <source>
        <dbReference type="SAM" id="SignalP"/>
    </source>
</evidence>
<keyword evidence="3" id="KW-1185">Reference proteome</keyword>
<evidence type="ECO:0000313" key="2">
    <source>
        <dbReference type="EMBL" id="KAG5402437.1"/>
    </source>
</evidence>
<evidence type="ECO:0000313" key="3">
    <source>
        <dbReference type="Proteomes" id="UP000823674"/>
    </source>
</evidence>
<reference evidence="2 3" key="1">
    <citation type="submission" date="2021-03" db="EMBL/GenBank/DDBJ databases">
        <authorList>
            <person name="King G.J."/>
            <person name="Bancroft I."/>
            <person name="Baten A."/>
            <person name="Bloomfield J."/>
            <person name="Borpatragohain P."/>
            <person name="He Z."/>
            <person name="Irish N."/>
            <person name="Irwin J."/>
            <person name="Liu K."/>
            <person name="Mauleon R.P."/>
            <person name="Moore J."/>
            <person name="Morris R."/>
            <person name="Ostergaard L."/>
            <person name="Wang B."/>
            <person name="Wells R."/>
        </authorList>
    </citation>
    <scope>NUCLEOTIDE SEQUENCE [LARGE SCALE GENOMIC DNA]</scope>
    <source>
        <strain evidence="2">R-o-18</strain>
        <tissue evidence="2">Leaf</tissue>
    </source>
</reference>
<dbReference type="EMBL" id="JADBGQ010000004">
    <property type="protein sequence ID" value="KAG5402437.1"/>
    <property type="molecule type" value="Genomic_DNA"/>
</dbReference>
<proteinExistence type="predicted"/>
<keyword evidence="1" id="KW-0732">Signal</keyword>
<evidence type="ECO:0008006" key="4">
    <source>
        <dbReference type="Google" id="ProtNLM"/>
    </source>
</evidence>